<dbReference type="EMBL" id="JBBNAW010000004">
    <property type="protein sequence ID" value="MEK2609059.1"/>
    <property type="molecule type" value="Genomic_DNA"/>
</dbReference>
<sequence>MGCVKIFEDYLPNRPYHTDDLVSGLKINKKEKAKLARLVQPNGPTHRYWMVFDLDRSNAGMHWDDVGAPAPNLIARNPANGHAHLLYLLQTPIRTAIDAKTAPLRYAAAIEAGLRNLLGADRGYSGLICKNPINSHWIVQEWESTPYTLDDLADYIDLTPEKAREKPVEDYGLGRNCMLFDELRAWAYKAIRQGWPNYNQWLNACLDRAIGYNVNFSTPLDISEVKHTAKSVAKWTHRNFTRGTFDEYVARTHTSEIQSFRGKQKGKGKREQGIILFEAGATIKEVMKQLTVDRATAYRWMKHTILLHTT</sequence>
<accession>A0ABU8ZXQ7</accession>
<evidence type="ECO:0000313" key="3">
    <source>
        <dbReference type="Proteomes" id="UP001386972"/>
    </source>
</evidence>
<dbReference type="Proteomes" id="UP001386972">
    <property type="component" value="Unassembled WGS sequence"/>
</dbReference>
<protein>
    <submittedName>
        <fullName evidence="2">Replication initiation protein</fullName>
    </submittedName>
</protein>
<dbReference type="Pfam" id="PF08708">
    <property type="entry name" value="PriCT_1"/>
    <property type="match status" value="1"/>
</dbReference>
<feature type="domain" description="Primase C-terminal 1" evidence="1">
    <location>
        <begin position="173"/>
        <end position="236"/>
    </location>
</feature>
<dbReference type="Pfam" id="PF03090">
    <property type="entry name" value="Replicase"/>
    <property type="match status" value="1"/>
</dbReference>
<evidence type="ECO:0000259" key="1">
    <source>
        <dbReference type="Pfam" id="PF08708"/>
    </source>
</evidence>
<evidence type="ECO:0000313" key="2">
    <source>
        <dbReference type="EMBL" id="MEK2609059.1"/>
    </source>
</evidence>
<comment type="caution">
    <text evidence="2">The sequence shown here is derived from an EMBL/GenBank/DDBJ whole genome shotgun (WGS) entry which is preliminary data.</text>
</comment>
<gene>
    <name evidence="2" type="ORF">WLF18_08080</name>
</gene>
<dbReference type="Gene3D" id="1.10.340.50">
    <property type="match status" value="1"/>
</dbReference>
<organism evidence="2 3">
    <name type="scientific">Pseudomonas shirazensis</name>
    <dbReference type="NCBI Taxonomy" id="2745494"/>
    <lineage>
        <taxon>Bacteria</taxon>
        <taxon>Pseudomonadati</taxon>
        <taxon>Pseudomonadota</taxon>
        <taxon>Gammaproteobacteria</taxon>
        <taxon>Pseudomonadales</taxon>
        <taxon>Pseudomonadaceae</taxon>
        <taxon>Pseudomonas</taxon>
    </lineage>
</organism>
<reference evidence="2 3" key="1">
    <citation type="submission" date="2024-03" db="EMBL/GenBank/DDBJ databases">
        <title>Screening, Identification and Application of a Plant Lactobacillus Strain.</title>
        <authorList>
            <person name="Li Y.L."/>
        </authorList>
    </citation>
    <scope>NUCLEOTIDE SEQUENCE [LARGE SCALE GENOMIC DNA]</scope>
    <source>
        <strain evidence="2 3">JDB</strain>
    </source>
</reference>
<proteinExistence type="predicted"/>
<name>A0ABU8ZXQ7_9PSED</name>
<dbReference type="InterPro" id="IPR014820">
    <property type="entry name" value="PriCT_1"/>
</dbReference>
<dbReference type="InterPro" id="IPR004322">
    <property type="entry name" value="Plasmid_replicase_bac"/>
</dbReference>
<keyword evidence="3" id="KW-1185">Reference proteome</keyword>
<dbReference type="RefSeq" id="WP_340611903.1">
    <property type="nucleotide sequence ID" value="NZ_JBBNAW010000004.1"/>
</dbReference>